<feature type="transmembrane region" description="Helical" evidence="5">
    <location>
        <begin position="90"/>
        <end position="109"/>
    </location>
</feature>
<evidence type="ECO:0008006" key="8">
    <source>
        <dbReference type="Google" id="ProtNLM"/>
    </source>
</evidence>
<proteinExistence type="predicted"/>
<evidence type="ECO:0000256" key="3">
    <source>
        <dbReference type="ARBA" id="ARBA00022989"/>
    </source>
</evidence>
<evidence type="ECO:0000256" key="5">
    <source>
        <dbReference type="SAM" id="Phobius"/>
    </source>
</evidence>
<dbReference type="PANTHER" id="PTHR10989:SF16">
    <property type="entry name" value="AT02829P-RELATED"/>
    <property type="match status" value="1"/>
</dbReference>
<accession>A0AA39R7N3</accession>
<dbReference type="GO" id="GO:0016020">
    <property type="term" value="C:membrane"/>
    <property type="evidence" value="ECO:0007669"/>
    <property type="project" value="InterPro"/>
</dbReference>
<dbReference type="PANTHER" id="PTHR10989">
    <property type="entry name" value="ANDROGEN-INDUCED PROTEIN 1-RELATED"/>
    <property type="match status" value="1"/>
</dbReference>
<organism evidence="6 7">
    <name type="scientific">Cladonia borealis</name>
    <dbReference type="NCBI Taxonomy" id="184061"/>
    <lineage>
        <taxon>Eukaryota</taxon>
        <taxon>Fungi</taxon>
        <taxon>Dikarya</taxon>
        <taxon>Ascomycota</taxon>
        <taxon>Pezizomycotina</taxon>
        <taxon>Lecanoromycetes</taxon>
        <taxon>OSLEUM clade</taxon>
        <taxon>Lecanoromycetidae</taxon>
        <taxon>Lecanorales</taxon>
        <taxon>Lecanorineae</taxon>
        <taxon>Cladoniaceae</taxon>
        <taxon>Cladonia</taxon>
    </lineage>
</organism>
<sequence length="235" mass="26315">MPATRLQHPLQRYASPSPYGLSALIHFLGLASFTYSYVYLIEYPTPINDSWGWHFQYLTIIGLTIATASFIAGALADVTSSPVLFQVKNTLTMCSTPLEVLVAMLYWSLRFIDKDLVIPDWAQLPLTADLSFHAIPQILLLVDFLLLSPPWTVSTSSAMGLSSMLALIYWPWVQQCFEHNGFWPYPIFGMVGLYGRIGLFILSAVTMTANTVVLKRVYEMVNGTPGERTVPKKVK</sequence>
<comment type="subcellular location">
    <subcellularLocation>
        <location evidence="1">Endomembrane system</location>
        <topology evidence="1">Multi-pass membrane protein</topology>
    </subcellularLocation>
</comment>
<evidence type="ECO:0000256" key="2">
    <source>
        <dbReference type="ARBA" id="ARBA00022692"/>
    </source>
</evidence>
<keyword evidence="7" id="KW-1185">Reference proteome</keyword>
<feature type="transmembrane region" description="Helical" evidence="5">
    <location>
        <begin position="21"/>
        <end position="41"/>
    </location>
</feature>
<keyword evidence="4 5" id="KW-0472">Membrane</keyword>
<dbReference type="InterPro" id="IPR006838">
    <property type="entry name" value="ADTRP_AIG1"/>
</dbReference>
<evidence type="ECO:0000256" key="4">
    <source>
        <dbReference type="ARBA" id="ARBA00023136"/>
    </source>
</evidence>
<keyword evidence="3 5" id="KW-1133">Transmembrane helix</keyword>
<evidence type="ECO:0000313" key="7">
    <source>
        <dbReference type="Proteomes" id="UP001166286"/>
    </source>
</evidence>
<dbReference type="AlphaFoldDB" id="A0AA39R7N3"/>
<dbReference type="Pfam" id="PF04750">
    <property type="entry name" value="Far-17a_AIG1"/>
    <property type="match status" value="1"/>
</dbReference>
<keyword evidence="2 5" id="KW-0812">Transmembrane</keyword>
<feature type="transmembrane region" description="Helical" evidence="5">
    <location>
        <begin position="193"/>
        <end position="214"/>
    </location>
</feature>
<evidence type="ECO:0000313" key="6">
    <source>
        <dbReference type="EMBL" id="KAK0516340.1"/>
    </source>
</evidence>
<dbReference type="GO" id="GO:0012505">
    <property type="term" value="C:endomembrane system"/>
    <property type="evidence" value="ECO:0007669"/>
    <property type="project" value="UniProtKB-SubCell"/>
</dbReference>
<comment type="caution">
    <text evidence="6">The sequence shown here is derived from an EMBL/GenBank/DDBJ whole genome shotgun (WGS) entry which is preliminary data.</text>
</comment>
<name>A0AA39R7N3_9LECA</name>
<gene>
    <name evidence="6" type="ORF">JMJ35_000943</name>
</gene>
<feature type="transmembrane region" description="Helical" evidence="5">
    <location>
        <begin position="153"/>
        <end position="173"/>
    </location>
</feature>
<feature type="transmembrane region" description="Helical" evidence="5">
    <location>
        <begin position="53"/>
        <end position="78"/>
    </location>
</feature>
<protein>
    <recommendedName>
        <fullName evidence="8">FAR-17a/AIG1-like protein</fullName>
    </recommendedName>
</protein>
<reference evidence="6" key="1">
    <citation type="submission" date="2023-03" db="EMBL/GenBank/DDBJ databases">
        <title>Complete genome of Cladonia borealis.</title>
        <authorList>
            <person name="Park H."/>
        </authorList>
    </citation>
    <scope>NUCLEOTIDE SEQUENCE</scope>
    <source>
        <strain evidence="6">ANT050790</strain>
    </source>
</reference>
<evidence type="ECO:0000256" key="1">
    <source>
        <dbReference type="ARBA" id="ARBA00004127"/>
    </source>
</evidence>
<dbReference type="Proteomes" id="UP001166286">
    <property type="component" value="Unassembled WGS sequence"/>
</dbReference>
<feature type="transmembrane region" description="Helical" evidence="5">
    <location>
        <begin position="121"/>
        <end position="146"/>
    </location>
</feature>
<dbReference type="EMBL" id="JAFEKC020000002">
    <property type="protein sequence ID" value="KAK0516340.1"/>
    <property type="molecule type" value="Genomic_DNA"/>
</dbReference>